<keyword evidence="2" id="KW-1185">Reference proteome</keyword>
<dbReference type="EMBL" id="JAANER010000002">
    <property type="protein sequence ID" value="KAG9194255.1"/>
    <property type="molecule type" value="Genomic_DNA"/>
</dbReference>
<gene>
    <name evidence="1" type="ORF">G6011_04290</name>
</gene>
<comment type="caution">
    <text evidence="1">The sequence shown here is derived from an EMBL/GenBank/DDBJ whole genome shotgun (WGS) entry which is preliminary data.</text>
</comment>
<evidence type="ECO:0000313" key="2">
    <source>
        <dbReference type="Proteomes" id="UP001199106"/>
    </source>
</evidence>
<reference evidence="1" key="1">
    <citation type="submission" date="2021-07" db="EMBL/GenBank/DDBJ databases">
        <title>Genome Resource of American Ginseng Black Spot Pathogen Alternaria panax.</title>
        <authorList>
            <person name="Qiu C."/>
            <person name="Wang W."/>
            <person name="Liu Z."/>
        </authorList>
    </citation>
    <scope>NUCLEOTIDE SEQUENCE</scope>
    <source>
        <strain evidence="1">BNCC115425</strain>
    </source>
</reference>
<name>A0AAD4IGW3_9PLEO</name>
<evidence type="ECO:0000313" key="1">
    <source>
        <dbReference type="EMBL" id="KAG9194255.1"/>
    </source>
</evidence>
<organism evidence="1 2">
    <name type="scientific">Alternaria panax</name>
    <dbReference type="NCBI Taxonomy" id="48097"/>
    <lineage>
        <taxon>Eukaryota</taxon>
        <taxon>Fungi</taxon>
        <taxon>Dikarya</taxon>
        <taxon>Ascomycota</taxon>
        <taxon>Pezizomycotina</taxon>
        <taxon>Dothideomycetes</taxon>
        <taxon>Pleosporomycetidae</taxon>
        <taxon>Pleosporales</taxon>
        <taxon>Pleosporineae</taxon>
        <taxon>Pleosporaceae</taxon>
        <taxon>Alternaria</taxon>
        <taxon>Alternaria sect. Panax</taxon>
    </lineage>
</organism>
<protein>
    <submittedName>
        <fullName evidence="1">Uncharacterized protein</fullName>
    </submittedName>
</protein>
<proteinExistence type="predicted"/>
<dbReference type="Proteomes" id="UP001199106">
    <property type="component" value="Unassembled WGS sequence"/>
</dbReference>
<sequence>MTPAFIAAGPHAALAIDDESSLFIMCKAFPVAVESDDSQVRYCKACSRPSQVNQNSAMYAVRRATVLW</sequence>
<accession>A0AAD4IGW3</accession>
<dbReference type="AlphaFoldDB" id="A0AAD4IGW3"/>